<protein>
    <submittedName>
        <fullName evidence="1">Uncharacterized protein</fullName>
    </submittedName>
</protein>
<accession>A0A0A9H267</accession>
<name>A0A0A9H267_ARUDO</name>
<reference evidence="1" key="2">
    <citation type="journal article" date="2015" name="Data Brief">
        <title>Shoot transcriptome of the giant reed, Arundo donax.</title>
        <authorList>
            <person name="Barrero R.A."/>
            <person name="Guerrero F.D."/>
            <person name="Moolhuijzen P."/>
            <person name="Goolsby J.A."/>
            <person name="Tidwell J."/>
            <person name="Bellgard S.E."/>
            <person name="Bellgard M.I."/>
        </authorList>
    </citation>
    <scope>NUCLEOTIDE SEQUENCE</scope>
    <source>
        <tissue evidence="1">Shoot tissue taken approximately 20 cm above the soil surface</tissue>
    </source>
</reference>
<sequence>MTSGKVQQYINKLIPRQNNWTNTHGQTKEKLG</sequence>
<reference evidence="1" key="1">
    <citation type="submission" date="2014-09" db="EMBL/GenBank/DDBJ databases">
        <authorList>
            <person name="Magalhaes I.L.F."/>
            <person name="Oliveira U."/>
            <person name="Santos F.R."/>
            <person name="Vidigal T.H.D.A."/>
            <person name="Brescovit A.D."/>
            <person name="Santos A.J."/>
        </authorList>
    </citation>
    <scope>NUCLEOTIDE SEQUENCE</scope>
    <source>
        <tissue evidence="1">Shoot tissue taken approximately 20 cm above the soil surface</tissue>
    </source>
</reference>
<evidence type="ECO:0000313" key="1">
    <source>
        <dbReference type="EMBL" id="JAE30857.1"/>
    </source>
</evidence>
<proteinExistence type="predicted"/>
<dbReference type="EMBL" id="GBRH01167039">
    <property type="protein sequence ID" value="JAE30857.1"/>
    <property type="molecule type" value="Transcribed_RNA"/>
</dbReference>
<organism evidence="1">
    <name type="scientific">Arundo donax</name>
    <name type="common">Giant reed</name>
    <name type="synonym">Donax arundinaceus</name>
    <dbReference type="NCBI Taxonomy" id="35708"/>
    <lineage>
        <taxon>Eukaryota</taxon>
        <taxon>Viridiplantae</taxon>
        <taxon>Streptophyta</taxon>
        <taxon>Embryophyta</taxon>
        <taxon>Tracheophyta</taxon>
        <taxon>Spermatophyta</taxon>
        <taxon>Magnoliopsida</taxon>
        <taxon>Liliopsida</taxon>
        <taxon>Poales</taxon>
        <taxon>Poaceae</taxon>
        <taxon>PACMAD clade</taxon>
        <taxon>Arundinoideae</taxon>
        <taxon>Arundineae</taxon>
        <taxon>Arundo</taxon>
    </lineage>
</organism>
<dbReference type="AlphaFoldDB" id="A0A0A9H267"/>